<accession>A0A9P9IWK3</accession>
<evidence type="ECO:0000256" key="2">
    <source>
        <dbReference type="ARBA" id="ARBA00022448"/>
    </source>
</evidence>
<dbReference type="Proteomes" id="UP000738349">
    <property type="component" value="Unassembled WGS sequence"/>
</dbReference>
<dbReference type="PANTHER" id="PTHR43791:SF4">
    <property type="entry name" value="PANTOTHENATE TRANSPORTER FEN2"/>
    <property type="match status" value="1"/>
</dbReference>
<reference evidence="10" key="1">
    <citation type="journal article" date="2021" name="Nat. Commun.">
        <title>Genetic determinants of endophytism in the Arabidopsis root mycobiome.</title>
        <authorList>
            <person name="Mesny F."/>
            <person name="Miyauchi S."/>
            <person name="Thiergart T."/>
            <person name="Pickel B."/>
            <person name="Atanasova L."/>
            <person name="Karlsson M."/>
            <person name="Huettel B."/>
            <person name="Barry K.W."/>
            <person name="Haridas S."/>
            <person name="Chen C."/>
            <person name="Bauer D."/>
            <person name="Andreopoulos W."/>
            <person name="Pangilinan J."/>
            <person name="LaButti K."/>
            <person name="Riley R."/>
            <person name="Lipzen A."/>
            <person name="Clum A."/>
            <person name="Drula E."/>
            <person name="Henrissat B."/>
            <person name="Kohler A."/>
            <person name="Grigoriev I.V."/>
            <person name="Martin F.M."/>
            <person name="Hacquard S."/>
        </authorList>
    </citation>
    <scope>NUCLEOTIDE SEQUENCE</scope>
    <source>
        <strain evidence="10">MPI-CAGE-AT-0147</strain>
    </source>
</reference>
<feature type="transmembrane region" description="Helical" evidence="8">
    <location>
        <begin position="304"/>
        <end position="323"/>
    </location>
</feature>
<dbReference type="FunFam" id="1.20.1250.20:FF:000065">
    <property type="entry name" value="Putative MFS pantothenate transporter"/>
    <property type="match status" value="1"/>
</dbReference>
<keyword evidence="5 8" id="KW-0472">Membrane</keyword>
<evidence type="ECO:0000313" key="10">
    <source>
        <dbReference type="EMBL" id="KAH7136307.1"/>
    </source>
</evidence>
<feature type="transmembrane region" description="Helical" evidence="8">
    <location>
        <begin position="21"/>
        <end position="39"/>
    </location>
</feature>
<dbReference type="InterPro" id="IPR036259">
    <property type="entry name" value="MFS_trans_sf"/>
</dbReference>
<feature type="transmembrane region" description="Helical" evidence="8">
    <location>
        <begin position="95"/>
        <end position="114"/>
    </location>
</feature>
<dbReference type="EMBL" id="JAGMUV010000013">
    <property type="protein sequence ID" value="KAH7136307.1"/>
    <property type="molecule type" value="Genomic_DNA"/>
</dbReference>
<dbReference type="InterPro" id="IPR011701">
    <property type="entry name" value="MFS"/>
</dbReference>
<comment type="caution">
    <text evidence="10">The sequence shown here is derived from an EMBL/GenBank/DDBJ whole genome shotgun (WGS) entry which is preliminary data.</text>
</comment>
<name>A0A9P9IWK3_9HYPO</name>
<sequence>MAGSKIRGYLHVDYKPGERVLVQKIDFFILTFCCLSYFVNYLDRSNLANAYVSGMKDELGFVGDQLNIINTCFTVGYVLGQIPSNISLHYVKPRIWFPSMMILWGGLTMVTASVQNPRSIMAIRFFQGLCEASTFVGTHYILGAWYTERELGKRSGIFTASGLAGTFIGGFIQTGINKSMNGRHGLSGWRWLFIVDGLLTIPVALYGYFFFPDTPNTTSAFYLTEAERKLAIARVPEVEAERTPINFRFAKKVLSSWYWWGFVVLWIIAGETESFSTNALLALFMQSHPTNTYTVAQKNNYPTGVPAVGIVSTLFWATLTDFLGGKRYLVGYWIGLTGVATSIMVLVASQNPTSPASTTITFAAYYWAGSVYACQATFFAWCNDAMRYEDGLFRGVVLAGMNLGSNSVNAWWSIIFYGASMAPWFKRGMWAMIASSIVLIFWSAGLSYMVKRNTKRRIIEARDMENDEMAPSKVNDKEEI</sequence>
<dbReference type="PROSITE" id="PS50850">
    <property type="entry name" value="MFS"/>
    <property type="match status" value="1"/>
</dbReference>
<evidence type="ECO:0000256" key="7">
    <source>
        <dbReference type="ARBA" id="ARBA00037968"/>
    </source>
</evidence>
<feature type="transmembrane region" description="Helical" evidence="8">
    <location>
        <begin position="360"/>
        <end position="381"/>
    </location>
</feature>
<keyword evidence="6" id="KW-0325">Glycoprotein</keyword>
<keyword evidence="2" id="KW-0813">Transport</keyword>
<keyword evidence="3 8" id="KW-0812">Transmembrane</keyword>
<comment type="similarity">
    <text evidence="7">Belongs to the major facilitator superfamily. Allantoate permease family.</text>
</comment>
<evidence type="ECO:0000256" key="6">
    <source>
        <dbReference type="ARBA" id="ARBA00023180"/>
    </source>
</evidence>
<protein>
    <submittedName>
        <fullName evidence="10">Major facilitator superfamily domain-containing protein</fullName>
    </submittedName>
</protein>
<organism evidence="10 11">
    <name type="scientific">Dactylonectria macrodidyma</name>
    <dbReference type="NCBI Taxonomy" id="307937"/>
    <lineage>
        <taxon>Eukaryota</taxon>
        <taxon>Fungi</taxon>
        <taxon>Dikarya</taxon>
        <taxon>Ascomycota</taxon>
        <taxon>Pezizomycotina</taxon>
        <taxon>Sordariomycetes</taxon>
        <taxon>Hypocreomycetidae</taxon>
        <taxon>Hypocreales</taxon>
        <taxon>Nectriaceae</taxon>
        <taxon>Dactylonectria</taxon>
    </lineage>
</organism>
<evidence type="ECO:0000256" key="3">
    <source>
        <dbReference type="ARBA" id="ARBA00022692"/>
    </source>
</evidence>
<evidence type="ECO:0000256" key="1">
    <source>
        <dbReference type="ARBA" id="ARBA00004141"/>
    </source>
</evidence>
<feature type="transmembrane region" description="Helical" evidence="8">
    <location>
        <begin position="257"/>
        <end position="284"/>
    </location>
</feature>
<evidence type="ECO:0000256" key="5">
    <source>
        <dbReference type="ARBA" id="ARBA00023136"/>
    </source>
</evidence>
<dbReference type="GO" id="GO:0098717">
    <property type="term" value="P:pantothenate import across plasma membrane"/>
    <property type="evidence" value="ECO:0007669"/>
    <property type="project" value="TreeGrafter"/>
</dbReference>
<proteinExistence type="inferred from homology"/>
<evidence type="ECO:0000313" key="11">
    <source>
        <dbReference type="Proteomes" id="UP000738349"/>
    </source>
</evidence>
<dbReference type="OrthoDB" id="3639251at2759"/>
<evidence type="ECO:0000256" key="8">
    <source>
        <dbReference type="SAM" id="Phobius"/>
    </source>
</evidence>
<dbReference type="GO" id="GO:0015233">
    <property type="term" value="F:pantothenate transmembrane transporter activity"/>
    <property type="evidence" value="ECO:0007669"/>
    <property type="project" value="TreeGrafter"/>
</dbReference>
<comment type="subcellular location">
    <subcellularLocation>
        <location evidence="1">Membrane</location>
        <topology evidence="1">Multi-pass membrane protein</topology>
    </subcellularLocation>
</comment>
<dbReference type="InterPro" id="IPR020846">
    <property type="entry name" value="MFS_dom"/>
</dbReference>
<feature type="transmembrane region" description="Helical" evidence="8">
    <location>
        <begin position="330"/>
        <end position="348"/>
    </location>
</feature>
<dbReference type="GO" id="GO:0005886">
    <property type="term" value="C:plasma membrane"/>
    <property type="evidence" value="ECO:0007669"/>
    <property type="project" value="TreeGrafter"/>
</dbReference>
<feature type="transmembrane region" description="Helical" evidence="8">
    <location>
        <begin position="157"/>
        <end position="176"/>
    </location>
</feature>
<feature type="transmembrane region" description="Helical" evidence="8">
    <location>
        <begin position="393"/>
        <end position="417"/>
    </location>
</feature>
<feature type="transmembrane region" description="Helical" evidence="8">
    <location>
        <begin position="188"/>
        <end position="211"/>
    </location>
</feature>
<evidence type="ECO:0000256" key="4">
    <source>
        <dbReference type="ARBA" id="ARBA00022989"/>
    </source>
</evidence>
<feature type="transmembrane region" description="Helical" evidence="8">
    <location>
        <begin position="429"/>
        <end position="450"/>
    </location>
</feature>
<dbReference type="Pfam" id="PF07690">
    <property type="entry name" value="MFS_1"/>
    <property type="match status" value="1"/>
</dbReference>
<dbReference type="Gene3D" id="1.20.1250.20">
    <property type="entry name" value="MFS general substrate transporter like domains"/>
    <property type="match status" value="1"/>
</dbReference>
<evidence type="ECO:0000259" key="9">
    <source>
        <dbReference type="PROSITE" id="PS50850"/>
    </source>
</evidence>
<gene>
    <name evidence="10" type="ORF">EDB81DRAFT_77770</name>
</gene>
<dbReference type="SUPFAM" id="SSF103473">
    <property type="entry name" value="MFS general substrate transporter"/>
    <property type="match status" value="1"/>
</dbReference>
<keyword evidence="11" id="KW-1185">Reference proteome</keyword>
<keyword evidence="4 8" id="KW-1133">Transmembrane helix</keyword>
<dbReference type="AlphaFoldDB" id="A0A9P9IWK3"/>
<feature type="domain" description="Major facilitator superfamily (MFS) profile" evidence="9">
    <location>
        <begin position="29"/>
        <end position="480"/>
    </location>
</feature>
<dbReference type="PANTHER" id="PTHR43791">
    <property type="entry name" value="PERMEASE-RELATED"/>
    <property type="match status" value="1"/>
</dbReference>